<dbReference type="Gene3D" id="3.60.130.10">
    <property type="entry name" value="Clavaminate synthase-like"/>
    <property type="match status" value="1"/>
</dbReference>
<dbReference type="AlphaFoldDB" id="A0A438NG61"/>
<dbReference type="VEuPathDB" id="FungiDB:PV10_07093"/>
<comment type="caution">
    <text evidence="8">The sequence shown here is derived from an EMBL/GenBank/DDBJ whole genome shotgun (WGS) entry which is preliminary data.</text>
</comment>
<keyword evidence="5" id="KW-0560">Oxidoreductase</keyword>
<sequence length="310" mass="34882">MIISRLLTPKGYCNHLINAVKATARKGYSARRHLSVHRIAGSVGAEIHDVDISAAALAKNPGTVKEIRDAFLEHQVIFFRDRDLSNDDYLSFASQFGKPAEYPFVRGIDGYPEIIRVLKQEHETVNFGGVWHSDTSYFEEPPMASVLLAKEVPPFGGDTLFANQYAAYDTLSDGLKRTLDGLRAISTSAKADASKTREDRIRDSGYTQANSTLEASHPVVRTHPETGRKALYVNLAHTSHFEGWTEDESTPLLNYLYSHQIKPEFTCRFVWAKGSIALWDNRCVQHNPINDYHGYRRSMLRITLAGDKPR</sequence>
<reference evidence="8 9" key="1">
    <citation type="submission" date="2017-03" db="EMBL/GenBank/DDBJ databases">
        <title>Genomes of endolithic fungi from Antarctica.</title>
        <authorList>
            <person name="Coleine C."/>
            <person name="Masonjones S."/>
            <person name="Stajich J.E."/>
        </authorList>
    </citation>
    <scope>NUCLEOTIDE SEQUENCE [LARGE SCALE GENOMIC DNA]</scope>
    <source>
        <strain evidence="8 9">CCFEE 6314</strain>
    </source>
</reference>
<dbReference type="GO" id="GO:0046872">
    <property type="term" value="F:metal ion binding"/>
    <property type="evidence" value="ECO:0007669"/>
    <property type="project" value="UniProtKB-KW"/>
</dbReference>
<dbReference type="InterPro" id="IPR051323">
    <property type="entry name" value="AtsK-like"/>
</dbReference>
<dbReference type="OrthoDB" id="10257314at2759"/>
<evidence type="ECO:0000256" key="1">
    <source>
        <dbReference type="ARBA" id="ARBA00001954"/>
    </source>
</evidence>
<evidence type="ECO:0000313" key="8">
    <source>
        <dbReference type="EMBL" id="RVX74705.1"/>
    </source>
</evidence>
<name>A0A438NG61_EXOME</name>
<comment type="similarity">
    <text evidence="2">Belongs to the TfdA dioxygenase family.</text>
</comment>
<keyword evidence="4" id="KW-0223">Dioxygenase</keyword>
<evidence type="ECO:0000313" key="9">
    <source>
        <dbReference type="Proteomes" id="UP000288859"/>
    </source>
</evidence>
<dbReference type="Pfam" id="PF02668">
    <property type="entry name" value="TauD"/>
    <property type="match status" value="1"/>
</dbReference>
<dbReference type="InterPro" id="IPR042098">
    <property type="entry name" value="TauD-like_sf"/>
</dbReference>
<evidence type="ECO:0000259" key="7">
    <source>
        <dbReference type="Pfam" id="PF02668"/>
    </source>
</evidence>
<dbReference type="GO" id="GO:0016706">
    <property type="term" value="F:2-oxoglutarate-dependent dioxygenase activity"/>
    <property type="evidence" value="ECO:0007669"/>
    <property type="project" value="TreeGrafter"/>
</dbReference>
<dbReference type="EMBL" id="NAJM01000004">
    <property type="protein sequence ID" value="RVX74705.1"/>
    <property type="molecule type" value="Genomic_DNA"/>
</dbReference>
<proteinExistence type="inferred from homology"/>
<gene>
    <name evidence="8" type="ORF">B0A52_01832</name>
</gene>
<comment type="cofactor">
    <cofactor evidence="1">
        <name>Fe(2+)</name>
        <dbReference type="ChEBI" id="CHEBI:29033"/>
    </cofactor>
</comment>
<evidence type="ECO:0000256" key="3">
    <source>
        <dbReference type="ARBA" id="ARBA00022723"/>
    </source>
</evidence>
<dbReference type="InterPro" id="IPR003819">
    <property type="entry name" value="TauD/TfdA-like"/>
</dbReference>
<dbReference type="GO" id="GO:0005737">
    <property type="term" value="C:cytoplasm"/>
    <property type="evidence" value="ECO:0007669"/>
    <property type="project" value="TreeGrafter"/>
</dbReference>
<evidence type="ECO:0000256" key="6">
    <source>
        <dbReference type="ARBA" id="ARBA00023004"/>
    </source>
</evidence>
<dbReference type="Proteomes" id="UP000288859">
    <property type="component" value="Unassembled WGS sequence"/>
</dbReference>
<dbReference type="PANTHER" id="PTHR30468">
    <property type="entry name" value="ALPHA-KETOGLUTARATE-DEPENDENT SULFONATE DIOXYGENASE"/>
    <property type="match status" value="1"/>
</dbReference>
<protein>
    <recommendedName>
        <fullName evidence="7">TauD/TfdA-like domain-containing protein</fullName>
    </recommendedName>
</protein>
<dbReference type="SUPFAM" id="SSF51197">
    <property type="entry name" value="Clavaminate synthase-like"/>
    <property type="match status" value="1"/>
</dbReference>
<keyword evidence="6" id="KW-0408">Iron</keyword>
<accession>A0A438NG61</accession>
<feature type="domain" description="TauD/TfdA-like" evidence="7">
    <location>
        <begin position="38"/>
        <end position="303"/>
    </location>
</feature>
<evidence type="ECO:0000256" key="5">
    <source>
        <dbReference type="ARBA" id="ARBA00023002"/>
    </source>
</evidence>
<evidence type="ECO:0000256" key="2">
    <source>
        <dbReference type="ARBA" id="ARBA00005896"/>
    </source>
</evidence>
<evidence type="ECO:0000256" key="4">
    <source>
        <dbReference type="ARBA" id="ARBA00022964"/>
    </source>
</evidence>
<keyword evidence="3" id="KW-0479">Metal-binding</keyword>
<dbReference type="PANTHER" id="PTHR30468:SF1">
    <property type="entry name" value="ALPHA-KETOGLUTARATE-DEPENDENT SULFONATE DIOXYGENASE"/>
    <property type="match status" value="1"/>
</dbReference>
<organism evidence="8 9">
    <name type="scientific">Exophiala mesophila</name>
    <name type="common">Black yeast-like fungus</name>
    <dbReference type="NCBI Taxonomy" id="212818"/>
    <lineage>
        <taxon>Eukaryota</taxon>
        <taxon>Fungi</taxon>
        <taxon>Dikarya</taxon>
        <taxon>Ascomycota</taxon>
        <taxon>Pezizomycotina</taxon>
        <taxon>Eurotiomycetes</taxon>
        <taxon>Chaetothyriomycetidae</taxon>
        <taxon>Chaetothyriales</taxon>
        <taxon>Herpotrichiellaceae</taxon>
        <taxon>Exophiala</taxon>
    </lineage>
</organism>